<evidence type="ECO:0000256" key="1">
    <source>
        <dbReference type="SAM" id="SignalP"/>
    </source>
</evidence>
<comment type="caution">
    <text evidence="3">The sequence shown here is derived from an EMBL/GenBank/DDBJ whole genome shotgun (WGS) entry which is preliminary data.</text>
</comment>
<feature type="signal peptide" evidence="1">
    <location>
        <begin position="1"/>
        <end position="24"/>
    </location>
</feature>
<dbReference type="FunFam" id="1.50.10.10:FF:000052">
    <property type="entry name" value="Alpha-L-rhamnosidase B, putative"/>
    <property type="match status" value="1"/>
</dbReference>
<dbReference type="AlphaFoldDB" id="A0A420YMJ1"/>
<keyword evidence="4" id="KW-1185">Reference proteome</keyword>
<dbReference type="InterPro" id="IPR008928">
    <property type="entry name" value="6-hairpin_glycosidase_sf"/>
</dbReference>
<reference evidence="3 4" key="1">
    <citation type="submission" date="2018-08" db="EMBL/GenBank/DDBJ databases">
        <title>Draft genome of the lignicolous fungus Coniochaeta pulveracea.</title>
        <authorList>
            <person name="Borstlap C.J."/>
            <person name="De Witt R.N."/>
            <person name="Botha A."/>
            <person name="Volschenk H."/>
        </authorList>
    </citation>
    <scope>NUCLEOTIDE SEQUENCE [LARGE SCALE GENOMIC DNA]</scope>
    <source>
        <strain evidence="3 4">CAB683</strain>
    </source>
</reference>
<accession>A0A420YMJ1</accession>
<dbReference type="Pfam" id="PF17389">
    <property type="entry name" value="Bac_rhamnosid6H"/>
    <property type="match status" value="1"/>
</dbReference>
<dbReference type="Gene3D" id="1.50.10.10">
    <property type="match status" value="1"/>
</dbReference>
<dbReference type="InterPro" id="IPR035396">
    <property type="entry name" value="Bac_rhamnosid6H"/>
</dbReference>
<dbReference type="InterPro" id="IPR012341">
    <property type="entry name" value="6hp_glycosidase-like_sf"/>
</dbReference>
<evidence type="ECO:0000259" key="2">
    <source>
        <dbReference type="Pfam" id="PF17389"/>
    </source>
</evidence>
<evidence type="ECO:0000313" key="4">
    <source>
        <dbReference type="Proteomes" id="UP000275385"/>
    </source>
</evidence>
<dbReference type="SUPFAM" id="SSF48208">
    <property type="entry name" value="Six-hairpin glycosidases"/>
    <property type="match status" value="1"/>
</dbReference>
<keyword evidence="1" id="KW-0732">Signal</keyword>
<dbReference type="PANTHER" id="PTHR34987:SF5">
    <property type="entry name" value="ALPHA-RHAMNOSIDASE"/>
    <property type="match status" value="1"/>
</dbReference>
<evidence type="ECO:0000313" key="3">
    <source>
        <dbReference type="EMBL" id="RKU49127.1"/>
    </source>
</evidence>
<proteinExistence type="predicted"/>
<dbReference type="GO" id="GO:0005975">
    <property type="term" value="P:carbohydrate metabolic process"/>
    <property type="evidence" value="ECO:0007669"/>
    <property type="project" value="InterPro"/>
</dbReference>
<dbReference type="Gene3D" id="2.60.420.10">
    <property type="entry name" value="Maltose phosphorylase, domain 3"/>
    <property type="match status" value="1"/>
</dbReference>
<gene>
    <name evidence="3" type="ORF">DL546_007740</name>
</gene>
<dbReference type="GO" id="GO:0003824">
    <property type="term" value="F:catalytic activity"/>
    <property type="evidence" value="ECO:0007669"/>
    <property type="project" value="UniProtKB-ARBA"/>
</dbReference>
<dbReference type="OrthoDB" id="10036721at2759"/>
<sequence>MKVPLNIFLAYLLVFLVEVEQTSGSPQSCWRDTGCSDITESAFPGPWESNIYAPESRIISPRAVLSAETGQVIPPTNEQLYLAKNGSSFVFDFGIEVGGIATVKYRVGGHGSGAVGLAFTEAKDYIGEWSDTSNGGFKGPDGALYSNFSGPGEAEYTMPDAKIRGGFRYLTLFLIAEQASVTITDVSLEIGFQPTWSNLRAYQGYFHSSDEVLNRIWYSGAYTLQTNAVPPSTGRSAPPSVTHGWLNDGFLGPGDTVIVDGAKRDRAVWPGDMGVAVPSSFVSIGELDSVKNALQVMYDYQNPDGSFPEAGPPLLQQGSDTYHMWTMIGTYNYLLYTNDTTFLTNNWPKYLSAMSYILAKVHQPSGLLNVTGTRDWARWQTGFNMSSAQMILYHTLQTGSSLALWTNPPSPSLSASWLFRAQDLANATVTHCLDTQLQVFKDNATATTLHPQDANSLALLFNLVPPASSLGQSISSHLTQNWTPIGAEAPELPGNISPFISSFEVRAHLLAGQTLRALDLIRRSWGWYLHHPNGTGSTVIEGYRTDGTWGYRSERGYGNDPSYVSHAHGWSSGPTGALTEDVLGLRVVERVGKRWEMGPGFGDMSWCRGGFVTGLGRFEAGWERKEDGERYEVWVKTPAGTEGVMVLPVLQEGVKPVIVLDEKRACSRWRRRGVGNGVVDLVEVTVVGGDHKVVVS</sequence>
<feature type="domain" description="Alpha-L-rhamnosidase six-hairpin glycosidase" evidence="2">
    <location>
        <begin position="257"/>
        <end position="471"/>
    </location>
</feature>
<dbReference type="PANTHER" id="PTHR34987">
    <property type="entry name" value="C, PUTATIVE (AFU_ORTHOLOGUE AFUA_3G02880)-RELATED"/>
    <property type="match status" value="1"/>
</dbReference>
<dbReference type="STRING" id="177199.A0A420YMJ1"/>
<organism evidence="3 4">
    <name type="scientific">Coniochaeta pulveracea</name>
    <dbReference type="NCBI Taxonomy" id="177199"/>
    <lineage>
        <taxon>Eukaryota</taxon>
        <taxon>Fungi</taxon>
        <taxon>Dikarya</taxon>
        <taxon>Ascomycota</taxon>
        <taxon>Pezizomycotina</taxon>
        <taxon>Sordariomycetes</taxon>
        <taxon>Sordariomycetidae</taxon>
        <taxon>Coniochaetales</taxon>
        <taxon>Coniochaetaceae</taxon>
        <taxon>Coniochaeta</taxon>
    </lineage>
</organism>
<name>A0A420YMJ1_9PEZI</name>
<dbReference type="Proteomes" id="UP000275385">
    <property type="component" value="Unassembled WGS sequence"/>
</dbReference>
<feature type="chain" id="PRO_5019525892" description="Alpha-L-rhamnosidase six-hairpin glycosidase domain-containing protein" evidence="1">
    <location>
        <begin position="25"/>
        <end position="696"/>
    </location>
</feature>
<dbReference type="EMBL" id="QVQW01000002">
    <property type="protein sequence ID" value="RKU49127.1"/>
    <property type="molecule type" value="Genomic_DNA"/>
</dbReference>
<protein>
    <recommendedName>
        <fullName evidence="2">Alpha-L-rhamnosidase six-hairpin glycosidase domain-containing protein</fullName>
    </recommendedName>
</protein>